<proteinExistence type="predicted"/>
<evidence type="ECO:0000313" key="2">
    <source>
        <dbReference type="EMBL" id="MDU9002709.1"/>
    </source>
</evidence>
<dbReference type="RefSeq" id="WP_316772899.1">
    <property type="nucleotide sequence ID" value="NZ_JASMWN010000001.1"/>
</dbReference>
<comment type="caution">
    <text evidence="2">The sequence shown here is derived from an EMBL/GenBank/DDBJ whole genome shotgun (WGS) entry which is preliminary data.</text>
</comment>
<feature type="domain" description="Serine aminopeptidase S33" evidence="1">
    <location>
        <begin position="42"/>
        <end position="295"/>
    </location>
</feature>
<dbReference type="SUPFAM" id="SSF53474">
    <property type="entry name" value="alpha/beta-Hydrolases"/>
    <property type="match status" value="1"/>
</dbReference>
<sequence>MEPISAPLHDDMVGVPQGGQAYWLQTSDGVRIRVGVWHPQGTARGTVLMLPGRTEYIEKYGETAGELARRGFATLVIDWRGQGLADRLLDDKRLGHVNLFTDYQLDLAAAMKLARQIELPTPFHLIGHSMGGGIGLRAVMEGLPVQSCAFTGPMWGIYMSPMVKPFGWALSHVAPMVGMGTRLPPSTRHEGYVTAHPFDGNALTTEPSMYRMMQEQIAAHPELGIGGPTLVWLRESLMECRALAHRPSPDVPCVTFLGSGEQIIDCDDVRQRMDRWPGGRLEIVQGARHEVLMETPEIRADIFDQLETLFTSPQGGKEDSAVSA</sequence>
<reference evidence="3" key="1">
    <citation type="submission" date="2023-05" db="EMBL/GenBank/DDBJ databases">
        <title>Sedimentitalea sp. nov. JM2-8.</title>
        <authorList>
            <person name="Huang J."/>
        </authorList>
    </citation>
    <scope>NUCLEOTIDE SEQUENCE [LARGE SCALE GENOMIC DNA]</scope>
    <source>
        <strain evidence="3">KHS03</strain>
    </source>
</reference>
<organism evidence="2 3">
    <name type="scientific">Sedimentitalea todarodis</name>
    <dbReference type="NCBI Taxonomy" id="1631240"/>
    <lineage>
        <taxon>Bacteria</taxon>
        <taxon>Pseudomonadati</taxon>
        <taxon>Pseudomonadota</taxon>
        <taxon>Alphaproteobacteria</taxon>
        <taxon>Rhodobacterales</taxon>
        <taxon>Paracoccaceae</taxon>
        <taxon>Sedimentitalea</taxon>
    </lineage>
</organism>
<evidence type="ECO:0000313" key="3">
    <source>
        <dbReference type="Proteomes" id="UP001255416"/>
    </source>
</evidence>
<dbReference type="Proteomes" id="UP001255416">
    <property type="component" value="Unassembled WGS sequence"/>
</dbReference>
<dbReference type="Gene3D" id="3.40.50.1820">
    <property type="entry name" value="alpha/beta hydrolase"/>
    <property type="match status" value="1"/>
</dbReference>
<dbReference type="PANTHER" id="PTHR11614">
    <property type="entry name" value="PHOSPHOLIPASE-RELATED"/>
    <property type="match status" value="1"/>
</dbReference>
<dbReference type="InterPro" id="IPR051044">
    <property type="entry name" value="MAG_DAG_Lipase"/>
</dbReference>
<protein>
    <submittedName>
        <fullName evidence="2">Alpha/beta hydrolase</fullName>
    </submittedName>
</protein>
<dbReference type="InterPro" id="IPR022742">
    <property type="entry name" value="Hydrolase_4"/>
</dbReference>
<keyword evidence="3" id="KW-1185">Reference proteome</keyword>
<keyword evidence="2" id="KW-0378">Hydrolase</keyword>
<dbReference type="EMBL" id="JASMWN010000001">
    <property type="protein sequence ID" value="MDU9002709.1"/>
    <property type="molecule type" value="Genomic_DNA"/>
</dbReference>
<dbReference type="Pfam" id="PF12146">
    <property type="entry name" value="Hydrolase_4"/>
    <property type="match status" value="1"/>
</dbReference>
<gene>
    <name evidence="2" type="ORF">QO231_02440</name>
</gene>
<accession>A0ABU3V967</accession>
<dbReference type="InterPro" id="IPR029058">
    <property type="entry name" value="AB_hydrolase_fold"/>
</dbReference>
<evidence type="ECO:0000259" key="1">
    <source>
        <dbReference type="Pfam" id="PF12146"/>
    </source>
</evidence>
<dbReference type="GO" id="GO:0016787">
    <property type="term" value="F:hydrolase activity"/>
    <property type="evidence" value="ECO:0007669"/>
    <property type="project" value="UniProtKB-KW"/>
</dbReference>
<name>A0ABU3V967_9RHOB</name>